<evidence type="ECO:0000313" key="6">
    <source>
        <dbReference type="Proteomes" id="UP000240481"/>
    </source>
</evidence>
<feature type="active site" description="Nucleophile" evidence="3">
    <location>
        <position position="12"/>
    </location>
</feature>
<dbReference type="CDD" id="cd16343">
    <property type="entry name" value="LMWPTP"/>
    <property type="match status" value="1"/>
</dbReference>
<dbReference type="SMART" id="SM00226">
    <property type="entry name" value="LMWPc"/>
    <property type="match status" value="1"/>
</dbReference>
<dbReference type="AlphaFoldDB" id="A0A0J8VF29"/>
<evidence type="ECO:0000313" key="5">
    <source>
        <dbReference type="EMBL" id="PSW26823.1"/>
    </source>
</evidence>
<dbReference type="PANTHER" id="PTHR47439:SF1">
    <property type="entry name" value="ACID PHOSPHATASE"/>
    <property type="match status" value="1"/>
</dbReference>
<dbReference type="PRINTS" id="PR00719">
    <property type="entry name" value="LMWPTPASE"/>
</dbReference>
<organism evidence="5 6">
    <name type="scientific">Photobacterium swingsii</name>
    <dbReference type="NCBI Taxonomy" id="680026"/>
    <lineage>
        <taxon>Bacteria</taxon>
        <taxon>Pseudomonadati</taxon>
        <taxon>Pseudomonadota</taxon>
        <taxon>Gammaproteobacteria</taxon>
        <taxon>Vibrionales</taxon>
        <taxon>Vibrionaceae</taxon>
        <taxon>Photobacterium</taxon>
    </lineage>
</organism>
<evidence type="ECO:0000256" key="2">
    <source>
        <dbReference type="ARBA" id="ARBA00022801"/>
    </source>
</evidence>
<evidence type="ECO:0000259" key="4">
    <source>
        <dbReference type="SMART" id="SM00226"/>
    </source>
</evidence>
<dbReference type="Pfam" id="PF01451">
    <property type="entry name" value="LMWPc"/>
    <property type="match status" value="1"/>
</dbReference>
<feature type="active site" description="Proton donor" evidence="3">
    <location>
        <position position="126"/>
    </location>
</feature>
<dbReference type="EMBL" id="PYLZ01000001">
    <property type="protein sequence ID" value="PSW26823.1"/>
    <property type="molecule type" value="Genomic_DNA"/>
</dbReference>
<evidence type="ECO:0000256" key="1">
    <source>
        <dbReference type="ARBA" id="ARBA00011063"/>
    </source>
</evidence>
<dbReference type="RefSeq" id="WP_048896999.1">
    <property type="nucleotide sequence ID" value="NZ_AP024852.1"/>
</dbReference>
<keyword evidence="2" id="KW-0378">Hydrolase</keyword>
<dbReference type="SUPFAM" id="SSF52788">
    <property type="entry name" value="Phosphotyrosine protein phosphatases I"/>
    <property type="match status" value="1"/>
</dbReference>
<feature type="domain" description="Phosphotyrosine protein phosphatase I" evidence="4">
    <location>
        <begin position="6"/>
        <end position="152"/>
    </location>
</feature>
<dbReference type="InterPro" id="IPR023485">
    <property type="entry name" value="Ptyr_pPase"/>
</dbReference>
<dbReference type="Gene3D" id="3.40.50.2300">
    <property type="match status" value="1"/>
</dbReference>
<dbReference type="PANTHER" id="PTHR47439">
    <property type="entry name" value="LOW MOLECULAR WEIGHT PHOSPHOTYROSINE PROTEIN PHOSPHATASE-RELATED"/>
    <property type="match status" value="1"/>
</dbReference>
<keyword evidence="6" id="KW-1185">Reference proteome</keyword>
<name>A0A0J8VF29_9GAMM</name>
<dbReference type="STRING" id="680026.AB733_00335"/>
<gene>
    <name evidence="5" type="ORF">C9I94_02245</name>
</gene>
<evidence type="ECO:0000256" key="3">
    <source>
        <dbReference type="PIRSR" id="PIRSR617867-1"/>
    </source>
</evidence>
<sequence length="163" mass="17936">MSNNSYKILVICMGNICRSPTAEAVLRQKVRERSLNVVVDSAGTISYHTGSSPDPRSIAAGEARGYDFSGITARSIQPADFEIFDKLLVADNNNLEDVLSICPPHLHDKVELFMRYGEGERDEIPDPYYGGARGFEYVLDLVEDAADHLLDSIQTYTSSSSQG</sequence>
<dbReference type="Proteomes" id="UP000240481">
    <property type="component" value="Unassembled WGS sequence"/>
</dbReference>
<dbReference type="InterPro" id="IPR017867">
    <property type="entry name" value="Tyr_phospatase_low_mol_wt"/>
</dbReference>
<dbReference type="GO" id="GO:0004725">
    <property type="term" value="F:protein tyrosine phosphatase activity"/>
    <property type="evidence" value="ECO:0007669"/>
    <property type="project" value="InterPro"/>
</dbReference>
<accession>A0A0J8VF29</accession>
<dbReference type="InterPro" id="IPR052995">
    <property type="entry name" value="LMW-PTP"/>
</dbReference>
<dbReference type="OrthoDB" id="9784339at2"/>
<comment type="similarity">
    <text evidence="1">Belongs to the low molecular weight phosphotyrosine protein phosphatase family.</text>
</comment>
<protein>
    <submittedName>
        <fullName evidence="5">Low molecular weight phosphotyrosine protein phosphatase</fullName>
    </submittedName>
</protein>
<reference evidence="5 6" key="1">
    <citation type="submission" date="2018-01" db="EMBL/GenBank/DDBJ databases">
        <title>Whole genome sequencing of Histamine producing bacteria.</title>
        <authorList>
            <person name="Butler K."/>
        </authorList>
    </citation>
    <scope>NUCLEOTIDE SEQUENCE [LARGE SCALE GENOMIC DNA]</scope>
    <source>
        <strain evidence="5 6">DSM 24669</strain>
    </source>
</reference>
<comment type="caution">
    <text evidence="5">The sequence shown here is derived from an EMBL/GenBank/DDBJ whole genome shotgun (WGS) entry which is preliminary data.</text>
</comment>
<dbReference type="InterPro" id="IPR036196">
    <property type="entry name" value="Ptyr_pPase_sf"/>
</dbReference>
<proteinExistence type="inferred from homology"/>
<feature type="active site" evidence="3">
    <location>
        <position position="18"/>
    </location>
</feature>